<evidence type="ECO:0000256" key="6">
    <source>
        <dbReference type="ARBA" id="ARBA00013078"/>
    </source>
</evidence>
<dbReference type="PRINTS" id="PR00413">
    <property type="entry name" value="HADHALOGNASE"/>
</dbReference>
<evidence type="ECO:0000256" key="5">
    <source>
        <dbReference type="ARBA" id="ARBA00011233"/>
    </source>
</evidence>
<dbReference type="EMBL" id="PVLR01000032">
    <property type="protein sequence ID" value="PRD68346.1"/>
    <property type="molecule type" value="Genomic_DNA"/>
</dbReference>
<accession>A0A2S9KD61</accession>
<evidence type="ECO:0000256" key="11">
    <source>
        <dbReference type="ARBA" id="ARBA00023277"/>
    </source>
</evidence>
<evidence type="ECO:0000256" key="12">
    <source>
        <dbReference type="ARBA" id="ARBA00059247"/>
    </source>
</evidence>
<keyword evidence="8 13" id="KW-0479">Metal-binding</keyword>
<dbReference type="SUPFAM" id="SSF56784">
    <property type="entry name" value="HAD-like"/>
    <property type="match status" value="1"/>
</dbReference>
<keyword evidence="15" id="KW-1185">Reference proteome</keyword>
<dbReference type="PANTHER" id="PTHR43434">
    <property type="entry name" value="PHOSPHOGLYCOLATE PHOSPHATASE"/>
    <property type="match status" value="1"/>
</dbReference>
<dbReference type="Pfam" id="PF13419">
    <property type="entry name" value="HAD_2"/>
    <property type="match status" value="1"/>
</dbReference>
<dbReference type="InterPro" id="IPR023214">
    <property type="entry name" value="HAD_sf"/>
</dbReference>
<feature type="binding site" evidence="13">
    <location>
        <position position="401"/>
    </location>
    <ligand>
        <name>Mg(2+)</name>
        <dbReference type="ChEBI" id="CHEBI:18420"/>
    </ligand>
</feature>
<dbReference type="GO" id="GO:0046872">
    <property type="term" value="F:metal ion binding"/>
    <property type="evidence" value="ECO:0007669"/>
    <property type="project" value="UniProtKB-KW"/>
</dbReference>
<evidence type="ECO:0000313" key="14">
    <source>
        <dbReference type="EMBL" id="PRD68346.1"/>
    </source>
</evidence>
<evidence type="ECO:0000256" key="1">
    <source>
        <dbReference type="ARBA" id="ARBA00000830"/>
    </source>
</evidence>
<dbReference type="HAMAP" id="MF_00495">
    <property type="entry name" value="GPH_hydrolase_bact"/>
    <property type="match status" value="1"/>
</dbReference>
<dbReference type="GO" id="GO:0006281">
    <property type="term" value="P:DNA repair"/>
    <property type="evidence" value="ECO:0007669"/>
    <property type="project" value="TreeGrafter"/>
</dbReference>
<dbReference type="AlphaFoldDB" id="A0A2S9KD61"/>
<comment type="similarity">
    <text evidence="4 13">Belongs to the HAD-like hydrolase superfamily. CbbY/CbbZ/Gph/YieH family.</text>
</comment>
<dbReference type="InterPro" id="IPR023198">
    <property type="entry name" value="PGP-like_dom2"/>
</dbReference>
<dbReference type="GO" id="GO:0046295">
    <property type="term" value="P:glycolate biosynthetic process"/>
    <property type="evidence" value="ECO:0007669"/>
    <property type="project" value="UniProtKB-UniRule"/>
</dbReference>
<dbReference type="GO" id="GO:0008967">
    <property type="term" value="F:phosphoglycolate phosphatase activity"/>
    <property type="evidence" value="ECO:0007669"/>
    <property type="project" value="UniProtKB-UniRule"/>
</dbReference>
<evidence type="ECO:0000256" key="9">
    <source>
        <dbReference type="ARBA" id="ARBA00022801"/>
    </source>
</evidence>
<evidence type="ECO:0000256" key="4">
    <source>
        <dbReference type="ARBA" id="ARBA00006171"/>
    </source>
</evidence>
<dbReference type="InterPro" id="IPR041492">
    <property type="entry name" value="HAD_2"/>
</dbReference>
<feature type="binding site" evidence="13">
    <location>
        <position position="243"/>
    </location>
    <ligand>
        <name>Mg(2+)</name>
        <dbReference type="ChEBI" id="CHEBI:18420"/>
    </ligand>
</feature>
<comment type="function">
    <text evidence="12 13">Specifically catalyzes the dephosphorylation of 2-phosphoglycolate. Is involved in the dissimilation of the intracellular 2-phosphoglycolate formed during the DNA repair of 3'-phosphoglycolate ends, a major class of DNA lesions induced by oxidative stress.</text>
</comment>
<dbReference type="FunFam" id="3.40.50.1000:FF:000022">
    <property type="entry name" value="Phosphoglycolate phosphatase"/>
    <property type="match status" value="1"/>
</dbReference>
<comment type="pathway">
    <text evidence="3 13">Organic acid metabolism; glycolate biosynthesis; glycolate from 2-phosphoglycolate: step 1/1.</text>
</comment>
<evidence type="ECO:0000256" key="13">
    <source>
        <dbReference type="HAMAP-Rule" id="MF_00495"/>
    </source>
</evidence>
<comment type="subunit">
    <text evidence="5">Homotrimer.</text>
</comment>
<comment type="cofactor">
    <cofactor evidence="2 13">
        <name>Mg(2+)</name>
        <dbReference type="ChEBI" id="CHEBI:18420"/>
    </cofactor>
</comment>
<dbReference type="UniPathway" id="UPA00865">
    <property type="reaction ID" value="UER00834"/>
</dbReference>
<dbReference type="Gene3D" id="3.40.50.1000">
    <property type="entry name" value="HAD superfamily/HAD-like"/>
    <property type="match status" value="1"/>
</dbReference>
<dbReference type="InterPro" id="IPR050155">
    <property type="entry name" value="HAD-like_hydrolase_sf"/>
</dbReference>
<dbReference type="SFLD" id="SFLDS00003">
    <property type="entry name" value="Haloacid_Dehalogenase"/>
    <property type="match status" value="1"/>
</dbReference>
<dbReference type="NCBIfam" id="TIGR01549">
    <property type="entry name" value="HAD-SF-IA-v1"/>
    <property type="match status" value="1"/>
</dbReference>
<keyword evidence="11 13" id="KW-0119">Carbohydrate metabolism</keyword>
<organism evidence="14 15">
    <name type="scientific">Malikia spinosa</name>
    <dbReference type="NCBI Taxonomy" id="86180"/>
    <lineage>
        <taxon>Bacteria</taxon>
        <taxon>Pseudomonadati</taxon>
        <taxon>Pseudomonadota</taxon>
        <taxon>Betaproteobacteria</taxon>
        <taxon>Burkholderiales</taxon>
        <taxon>Comamonadaceae</taxon>
        <taxon>Malikia</taxon>
    </lineage>
</organism>
<dbReference type="GO" id="GO:0019253">
    <property type="term" value="P:reductive pentose-phosphate cycle"/>
    <property type="evidence" value="ECO:0007669"/>
    <property type="project" value="UniProtKB-KW"/>
</dbReference>
<evidence type="ECO:0000256" key="10">
    <source>
        <dbReference type="ARBA" id="ARBA00022842"/>
    </source>
</evidence>
<protein>
    <recommendedName>
        <fullName evidence="6 13">Phosphoglycolate phosphatase</fullName>
        <shortName evidence="13">PGP</shortName>
        <shortName evidence="13">PGPase</shortName>
        <ecNumber evidence="6 13">3.1.3.18</ecNumber>
    </recommendedName>
</protein>
<reference evidence="14 15" key="1">
    <citation type="submission" date="2018-03" db="EMBL/GenBank/DDBJ databases">
        <title>Comparative genomics illustrates the genes involved in a hyperalkaliphilic mechanisms of Serpentinomonas isolated from highly-alkaline calcium-rich serpentinized springs.</title>
        <authorList>
            <person name="Suzuki S."/>
            <person name="Ishii S."/>
            <person name="Walworth N."/>
            <person name="Bird L."/>
            <person name="Kuenen J.G."/>
            <person name="Nealson K.H."/>
        </authorList>
    </citation>
    <scope>NUCLEOTIDE SEQUENCE [LARGE SCALE GENOMIC DNA]</scope>
    <source>
        <strain evidence="14 15">83</strain>
    </source>
</reference>
<dbReference type="InterPro" id="IPR037512">
    <property type="entry name" value="PGPase_prok"/>
</dbReference>
<dbReference type="InterPro" id="IPR036412">
    <property type="entry name" value="HAD-like_sf"/>
</dbReference>
<name>A0A2S9KD61_9BURK</name>
<dbReference type="InterPro" id="IPR006439">
    <property type="entry name" value="HAD-SF_hydro_IA"/>
</dbReference>
<evidence type="ECO:0000256" key="3">
    <source>
        <dbReference type="ARBA" id="ARBA00004818"/>
    </source>
</evidence>
<dbReference type="SFLD" id="SFLDG01129">
    <property type="entry name" value="C1.5:_HAD__Beta-PGM__Phosphata"/>
    <property type="match status" value="1"/>
</dbReference>
<dbReference type="GO" id="GO:0005829">
    <property type="term" value="C:cytosol"/>
    <property type="evidence" value="ECO:0007669"/>
    <property type="project" value="TreeGrafter"/>
</dbReference>
<comment type="catalytic activity">
    <reaction evidence="1 13">
        <text>2-phosphoglycolate + H2O = glycolate + phosphate</text>
        <dbReference type="Rhea" id="RHEA:14369"/>
        <dbReference type="ChEBI" id="CHEBI:15377"/>
        <dbReference type="ChEBI" id="CHEBI:29805"/>
        <dbReference type="ChEBI" id="CHEBI:43474"/>
        <dbReference type="ChEBI" id="CHEBI:58033"/>
        <dbReference type="EC" id="3.1.3.18"/>
    </reaction>
</comment>
<keyword evidence="10 13" id="KW-0460">Magnesium</keyword>
<keyword evidence="7" id="KW-0113">Calvin cycle</keyword>
<gene>
    <name evidence="14" type="primary">gph</name>
    <name evidence="14" type="ORF">C6P61_11550</name>
</gene>
<comment type="caution">
    <text evidence="14">The sequence shown here is derived from an EMBL/GenBank/DDBJ whole genome shotgun (WGS) entry which is preliminary data.</text>
</comment>
<feature type="binding site" evidence="13">
    <location>
        <position position="241"/>
    </location>
    <ligand>
        <name>Mg(2+)</name>
        <dbReference type="ChEBI" id="CHEBI:18420"/>
    </ligand>
</feature>
<sequence>MDLRQGQQAELGIAAGDELVGLGDVLALHELGLQVLQQAEPGQAFDRGGAIGGEFRVGQGQFVEAALPEYQALIVDQAGLRTPEHEPADRVGEAAAGHPQAFTLEPGRGLVVRSQQQLERRALLDLGVEAAGRAEGQPGLVAAVLLERGGDLLHRRREVGGHGHGDLGCLGRQHQSQCTKAGREHSLHEKSYYLSDGWRKCTALPGPSDHQPPIHRHCLTMTSASHLPPDLPSGLDAAIIDLDGTMIDTLGDFVAVLGLTLDELGLPRVERAFVERTVGKGSEHLIRQTLAAVGGDPARYELAWAAYQRHYLGINGEFAAVFAGVVEGLQSLRDAGLRLACLTNKPLAFARPLLAAKGLDGYFEFVFGGDSFARKKPDPLPLLETCRALGTLPARTLMVGDSRNDAEAAHAAGCPVALVSYGYNHGEPIRAVPAAAYLDRIGQLLG</sequence>
<feature type="active site" description="Nucleophile" evidence="13">
    <location>
        <position position="241"/>
    </location>
</feature>
<proteinExistence type="inferred from homology"/>
<dbReference type="Proteomes" id="UP000238326">
    <property type="component" value="Unassembled WGS sequence"/>
</dbReference>
<dbReference type="EC" id="3.1.3.18" evidence="6 13"/>
<evidence type="ECO:0000313" key="15">
    <source>
        <dbReference type="Proteomes" id="UP000238326"/>
    </source>
</evidence>
<evidence type="ECO:0000256" key="2">
    <source>
        <dbReference type="ARBA" id="ARBA00001946"/>
    </source>
</evidence>
<evidence type="ECO:0000256" key="8">
    <source>
        <dbReference type="ARBA" id="ARBA00022723"/>
    </source>
</evidence>
<evidence type="ECO:0000256" key="7">
    <source>
        <dbReference type="ARBA" id="ARBA00022567"/>
    </source>
</evidence>
<dbReference type="NCBIfam" id="TIGR01449">
    <property type="entry name" value="PGP_bact"/>
    <property type="match status" value="1"/>
</dbReference>
<keyword evidence="9 13" id="KW-0378">Hydrolase</keyword>
<dbReference type="Gene3D" id="1.10.150.240">
    <property type="entry name" value="Putative phosphatase, domain 2"/>
    <property type="match status" value="1"/>
</dbReference>
<dbReference type="PANTHER" id="PTHR43434:SF1">
    <property type="entry name" value="PHOSPHOGLYCOLATE PHOSPHATASE"/>
    <property type="match status" value="1"/>
</dbReference>